<dbReference type="Gene3D" id="3.80.10.10">
    <property type="entry name" value="Ribonuclease Inhibitor"/>
    <property type="match status" value="2"/>
</dbReference>
<keyword evidence="6" id="KW-0067">ATP-binding</keyword>
<reference evidence="8 9" key="1">
    <citation type="submission" date="2024-05" db="EMBL/GenBank/DDBJ databases">
        <title>Haplotype-resolved chromosome-level genome assembly of Huyou (Citrus changshanensis).</title>
        <authorList>
            <person name="Miao C."/>
            <person name="Chen W."/>
            <person name="Wu Y."/>
            <person name="Wang L."/>
            <person name="Zhao S."/>
            <person name="Grierson D."/>
            <person name="Xu C."/>
            <person name="Chen K."/>
        </authorList>
    </citation>
    <scope>NUCLEOTIDE SEQUENCE [LARGE SCALE GENOMIC DNA]</scope>
    <source>
        <strain evidence="8">01-14</strain>
        <tissue evidence="8">Leaf</tissue>
    </source>
</reference>
<evidence type="ECO:0000256" key="5">
    <source>
        <dbReference type="ARBA" id="ARBA00022821"/>
    </source>
</evidence>
<dbReference type="FunFam" id="1.10.8.430:FF:000003">
    <property type="entry name" value="Probable disease resistance protein At5g66910"/>
    <property type="match status" value="1"/>
</dbReference>
<evidence type="ECO:0000256" key="6">
    <source>
        <dbReference type="ARBA" id="ARBA00022840"/>
    </source>
</evidence>
<organism evidence="8 9">
    <name type="scientific">Citrus x changshan-huyou</name>
    <dbReference type="NCBI Taxonomy" id="2935761"/>
    <lineage>
        <taxon>Eukaryota</taxon>
        <taxon>Viridiplantae</taxon>
        <taxon>Streptophyta</taxon>
        <taxon>Embryophyta</taxon>
        <taxon>Tracheophyta</taxon>
        <taxon>Spermatophyta</taxon>
        <taxon>Magnoliopsida</taxon>
        <taxon>eudicotyledons</taxon>
        <taxon>Gunneridae</taxon>
        <taxon>Pentapetalae</taxon>
        <taxon>rosids</taxon>
        <taxon>malvids</taxon>
        <taxon>Sapindales</taxon>
        <taxon>Rutaceae</taxon>
        <taxon>Aurantioideae</taxon>
        <taxon>Citrus</taxon>
    </lineage>
</organism>
<protein>
    <recommendedName>
        <fullName evidence="7">NB-ARC domain-containing protein</fullName>
    </recommendedName>
</protein>
<keyword evidence="5" id="KW-0611">Plant defense</keyword>
<evidence type="ECO:0000256" key="2">
    <source>
        <dbReference type="ARBA" id="ARBA00022614"/>
    </source>
</evidence>
<dbReference type="InterPro" id="IPR042197">
    <property type="entry name" value="Apaf_helical"/>
</dbReference>
<dbReference type="GO" id="GO:0043531">
    <property type="term" value="F:ADP binding"/>
    <property type="evidence" value="ECO:0007669"/>
    <property type="project" value="InterPro"/>
</dbReference>
<dbReference type="InterPro" id="IPR050905">
    <property type="entry name" value="Plant_NBS-LRR"/>
</dbReference>
<evidence type="ECO:0000313" key="8">
    <source>
        <dbReference type="EMBL" id="KAK9229272.1"/>
    </source>
</evidence>
<keyword evidence="4" id="KW-0547">Nucleotide-binding</keyword>
<evidence type="ECO:0000313" key="9">
    <source>
        <dbReference type="Proteomes" id="UP001428341"/>
    </source>
</evidence>
<dbReference type="Gene3D" id="1.10.8.430">
    <property type="entry name" value="Helical domain of apoptotic protease-activating factors"/>
    <property type="match status" value="1"/>
</dbReference>
<dbReference type="InterPro" id="IPR002182">
    <property type="entry name" value="NB-ARC"/>
</dbReference>
<dbReference type="FunFam" id="3.40.50.300:FF:001091">
    <property type="entry name" value="Probable disease resistance protein At1g61300"/>
    <property type="match status" value="1"/>
</dbReference>
<proteinExistence type="inferred from homology"/>
<feature type="domain" description="NB-ARC" evidence="7">
    <location>
        <begin position="154"/>
        <end position="322"/>
    </location>
</feature>
<keyword evidence="2" id="KW-0433">Leucine-rich repeat</keyword>
<dbReference type="GO" id="GO:0005524">
    <property type="term" value="F:ATP binding"/>
    <property type="evidence" value="ECO:0007669"/>
    <property type="project" value="UniProtKB-KW"/>
</dbReference>
<dbReference type="PRINTS" id="PR00364">
    <property type="entry name" value="DISEASERSIST"/>
</dbReference>
<evidence type="ECO:0000259" key="7">
    <source>
        <dbReference type="Pfam" id="PF00931"/>
    </source>
</evidence>
<dbReference type="Proteomes" id="UP001428341">
    <property type="component" value="Unassembled WGS sequence"/>
</dbReference>
<dbReference type="AlphaFoldDB" id="A0AAP0QVZ0"/>
<comment type="similarity">
    <text evidence="1">Belongs to the disease resistance NB-LRR family.</text>
</comment>
<evidence type="ECO:0000256" key="3">
    <source>
        <dbReference type="ARBA" id="ARBA00022737"/>
    </source>
</evidence>
<dbReference type="InterPro" id="IPR003591">
    <property type="entry name" value="Leu-rich_rpt_typical-subtyp"/>
</dbReference>
<accession>A0AAP0QVZ0</accession>
<evidence type="ECO:0000256" key="1">
    <source>
        <dbReference type="ARBA" id="ARBA00008894"/>
    </source>
</evidence>
<keyword evidence="3" id="KW-0677">Repeat</keyword>
<gene>
    <name evidence="8" type="ORF">WN944_022231</name>
</gene>
<dbReference type="EMBL" id="JBCGBO010000001">
    <property type="protein sequence ID" value="KAK9229272.1"/>
    <property type="molecule type" value="Genomic_DNA"/>
</dbReference>
<dbReference type="InterPro" id="IPR027417">
    <property type="entry name" value="P-loop_NTPase"/>
</dbReference>
<keyword evidence="9" id="KW-1185">Reference proteome</keyword>
<dbReference type="SUPFAM" id="SSF52540">
    <property type="entry name" value="P-loop containing nucleoside triphosphate hydrolases"/>
    <property type="match status" value="1"/>
</dbReference>
<name>A0AAP0QVZ0_9ROSI</name>
<dbReference type="GO" id="GO:0006952">
    <property type="term" value="P:defense response"/>
    <property type="evidence" value="ECO:0007669"/>
    <property type="project" value="UniProtKB-KW"/>
</dbReference>
<dbReference type="SMART" id="SM00369">
    <property type="entry name" value="LRR_TYP"/>
    <property type="match status" value="3"/>
</dbReference>
<dbReference type="PANTHER" id="PTHR33463:SF220">
    <property type="entry name" value="NB-ARC DOMAIN-CONTAINING PROTEIN"/>
    <property type="match status" value="1"/>
</dbReference>
<dbReference type="SUPFAM" id="SSF52058">
    <property type="entry name" value="L domain-like"/>
    <property type="match status" value="1"/>
</dbReference>
<dbReference type="Pfam" id="PF00931">
    <property type="entry name" value="NB-ARC"/>
    <property type="match status" value="1"/>
</dbReference>
<dbReference type="PANTHER" id="PTHR33463">
    <property type="entry name" value="NB-ARC DOMAIN-CONTAINING PROTEIN-RELATED"/>
    <property type="match status" value="1"/>
</dbReference>
<dbReference type="Gene3D" id="3.40.50.300">
    <property type="entry name" value="P-loop containing nucleotide triphosphate hydrolases"/>
    <property type="match status" value="1"/>
</dbReference>
<evidence type="ECO:0000256" key="4">
    <source>
        <dbReference type="ARBA" id="ARBA00022741"/>
    </source>
</evidence>
<sequence>MGKVCSPSFSCDGTISQCLDCSVRKAGYICYLRDNLKDLRRESQKLIEERNDVRIRVIVAEQQQMKRLERVQDVLYEVDRLTLESNREDAKLCLGGLCTKSCKSNYKFGRKVFRTLREVQSLSLEGDFKEVAQPAPVNPVDERPLPTSVVGLQSTFERVWSCVMEDTIGIVGLYGMGGVGKTTLLTQINNKFLVSPNHFDFVIWVVVSKDLQLEKIQECVAKKIGLFNESWSSKNVHEKAQEIFKILSNKKFMLLLDDIWEPVDLAQVGLPIPSPRSTSSKVVFTSRDFEVCGQMEAHISFKVECLAYEDAWELFEEKVGREILDSHPDIPELAEIVAKECGGLPLALIAVGRAMASKKTPQEWERAIEVLRSSSSKFLGMERWVYSRLKFSYNFLPTDTIRFCLLHCCLFPKDSKISMEDLIDCWICEGLLLVHEIKVTPFLVRFFMHVYWKKEDNFVKRHYVIRDMTLWIASTIDKEKEKFLVLAGAGLTGAPRIGMWKEITRMSLMQNAIQNLTETPTCPHLRALFLHSNHLGTVSNNFFHSMASLRVLIFLYNRSPENLPLGILNLVSLQHLDLSWTGITRLPIELKYLVNLKCLNLEYTFRLSRIPQLVISDLKMLRALRMFVCGFKVEQEADSILFGDSEALVEELLALKHLNLLTIILQIFGALQRLLNYCNSSRSINTQSLCLRHLNNSNLLSAFSFASLRHLWTLHLYFNDFEELNIDAGEVKRIRETGGFHSLQKVYINYSKFRHATWLVLAPRAKVIRISNCQRLQEIISMEKLGEISAEVKDNLILFGRLEYLILEGLQNLKSLHSSYLPFPRLKEICVWKCAELKKLPLDCNQGLEQKIIIKGQDR</sequence>
<dbReference type="InterPro" id="IPR032675">
    <property type="entry name" value="LRR_dom_sf"/>
</dbReference>
<comment type="caution">
    <text evidence="8">The sequence shown here is derived from an EMBL/GenBank/DDBJ whole genome shotgun (WGS) entry which is preliminary data.</text>
</comment>